<organism evidence="3 4">
    <name type="scientific">Hermetia illucens</name>
    <name type="common">Black soldier fly</name>
    <dbReference type="NCBI Taxonomy" id="343691"/>
    <lineage>
        <taxon>Eukaryota</taxon>
        <taxon>Metazoa</taxon>
        <taxon>Ecdysozoa</taxon>
        <taxon>Arthropoda</taxon>
        <taxon>Hexapoda</taxon>
        <taxon>Insecta</taxon>
        <taxon>Pterygota</taxon>
        <taxon>Neoptera</taxon>
        <taxon>Endopterygota</taxon>
        <taxon>Diptera</taxon>
        <taxon>Brachycera</taxon>
        <taxon>Stratiomyomorpha</taxon>
        <taxon>Stratiomyidae</taxon>
        <taxon>Hermetiinae</taxon>
        <taxon>Hermetia</taxon>
    </lineage>
</organism>
<proteinExistence type="predicted"/>
<evidence type="ECO:0000313" key="4">
    <source>
        <dbReference type="Proteomes" id="UP000594454"/>
    </source>
</evidence>
<feature type="region of interest" description="Disordered" evidence="1">
    <location>
        <begin position="55"/>
        <end position="102"/>
    </location>
</feature>
<dbReference type="InParanoid" id="A0A7R8UD11"/>
<dbReference type="AlphaFoldDB" id="A0A7R8UD11"/>
<dbReference type="EMBL" id="LR899009">
    <property type="protein sequence ID" value="CAD7078530.1"/>
    <property type="molecule type" value="Genomic_DNA"/>
</dbReference>
<keyword evidence="2" id="KW-0732">Signal</keyword>
<keyword evidence="4" id="KW-1185">Reference proteome</keyword>
<evidence type="ECO:0000256" key="2">
    <source>
        <dbReference type="SAM" id="SignalP"/>
    </source>
</evidence>
<evidence type="ECO:0000313" key="3">
    <source>
        <dbReference type="EMBL" id="CAD7078530.1"/>
    </source>
</evidence>
<dbReference type="Proteomes" id="UP000594454">
    <property type="component" value="Chromosome 1"/>
</dbReference>
<sequence length="217" mass="24476">MENICIIRFWLALVVACHVSVWCQDIPPGTLEPELQEATTDFALDPESTSIQMITTPHEDSKTTTSDPNTIQTTTAPDENGTTTDISPTESVKTSSNTMKSATEREIETSTATATAIPPTFTVTTQGTLSTTQITTTTSTTSTKPPCPRPVCFYSLSKTRFLLIFTRICCYHCCYFKNSPYERCRPVHLRHCGYPYQYPSYYKDAEDYHDDSEYYNY</sequence>
<feature type="signal peptide" evidence="2">
    <location>
        <begin position="1"/>
        <end position="23"/>
    </location>
</feature>
<feature type="chain" id="PRO_5030503957" evidence="2">
    <location>
        <begin position="24"/>
        <end position="217"/>
    </location>
</feature>
<accession>A0A7R8UD11</accession>
<reference evidence="3 4" key="1">
    <citation type="submission" date="2020-11" db="EMBL/GenBank/DDBJ databases">
        <authorList>
            <person name="Wallbank WR R."/>
            <person name="Pardo Diaz C."/>
            <person name="Kozak K."/>
            <person name="Martin S."/>
            <person name="Jiggins C."/>
            <person name="Moest M."/>
            <person name="Warren A I."/>
            <person name="Generalovic N T."/>
            <person name="Byers J.R.P. K."/>
            <person name="Montejo-Kovacevich G."/>
            <person name="Yen C E."/>
        </authorList>
    </citation>
    <scope>NUCLEOTIDE SEQUENCE [LARGE SCALE GENOMIC DNA]</scope>
</reference>
<feature type="compositionally biased region" description="Polar residues" evidence="1">
    <location>
        <begin position="63"/>
        <end position="100"/>
    </location>
</feature>
<evidence type="ECO:0000256" key="1">
    <source>
        <dbReference type="SAM" id="MobiDB-lite"/>
    </source>
</evidence>
<name>A0A7R8UD11_HERIL</name>
<gene>
    <name evidence="3" type="ORF">HERILL_LOCUS1791</name>
</gene>
<protein>
    <submittedName>
        <fullName evidence="3">Uncharacterized protein</fullName>
    </submittedName>
</protein>